<evidence type="ECO:0000256" key="1">
    <source>
        <dbReference type="SAM" id="MobiDB-lite"/>
    </source>
</evidence>
<protein>
    <submittedName>
        <fullName evidence="2">Uncharacterized protein</fullName>
    </submittedName>
</protein>
<evidence type="ECO:0000313" key="3">
    <source>
        <dbReference type="Proteomes" id="UP000054559"/>
    </source>
</evidence>
<name>A0A0J8RCK1_COCIT</name>
<feature type="region of interest" description="Disordered" evidence="1">
    <location>
        <begin position="1"/>
        <end position="27"/>
    </location>
</feature>
<gene>
    <name evidence="2" type="ORF">CISG_09226</name>
</gene>
<proteinExistence type="predicted"/>
<feature type="compositionally biased region" description="Basic and acidic residues" evidence="1">
    <location>
        <begin position="1"/>
        <end position="10"/>
    </location>
</feature>
<dbReference type="Proteomes" id="UP000054559">
    <property type="component" value="Unassembled WGS sequence"/>
</dbReference>
<accession>A0A0J8RCK1</accession>
<evidence type="ECO:0000313" key="2">
    <source>
        <dbReference type="EMBL" id="KMU81613.1"/>
    </source>
</evidence>
<sequence>MGEASEDSRNRVGQRYRTSFQKGHGSHDSLTDRFLWVTKGSSWHAFNTCRIQQTKARRMTMKQRKEGKLLLFGKSNDEMKDGARIFNAVLFLLYHSGLSSGGHGLSSGRHTGSVVCKTRGGFRQMGKGGGREKGDAR</sequence>
<reference evidence="3" key="1">
    <citation type="journal article" date="2010" name="Genome Res.">
        <title>Population genomic sequencing of Coccidioides fungi reveals recent hybridization and transposon control.</title>
        <authorList>
            <person name="Neafsey D.E."/>
            <person name="Barker B.M."/>
            <person name="Sharpton T.J."/>
            <person name="Stajich J.E."/>
            <person name="Park D.J."/>
            <person name="Whiston E."/>
            <person name="Hung C.-Y."/>
            <person name="McMahan C."/>
            <person name="White J."/>
            <person name="Sykes S."/>
            <person name="Heiman D."/>
            <person name="Young S."/>
            <person name="Zeng Q."/>
            <person name="Abouelleil A."/>
            <person name="Aftuck L."/>
            <person name="Bessette D."/>
            <person name="Brown A."/>
            <person name="FitzGerald M."/>
            <person name="Lui A."/>
            <person name="Macdonald J.P."/>
            <person name="Priest M."/>
            <person name="Orbach M.J."/>
            <person name="Galgiani J.N."/>
            <person name="Kirkland T.N."/>
            <person name="Cole G.T."/>
            <person name="Birren B.W."/>
            <person name="Henn M.R."/>
            <person name="Taylor J.W."/>
            <person name="Rounsley S.D."/>
        </authorList>
    </citation>
    <scope>NUCLEOTIDE SEQUENCE [LARGE SCALE GENOMIC DNA]</scope>
    <source>
        <strain evidence="3">RMSCC 3703</strain>
    </source>
</reference>
<dbReference type="EMBL" id="DS268205">
    <property type="protein sequence ID" value="KMU81613.1"/>
    <property type="molecule type" value="Genomic_DNA"/>
</dbReference>
<organism evidence="2 3">
    <name type="scientific">Coccidioides immitis RMSCC 3703</name>
    <dbReference type="NCBI Taxonomy" id="454286"/>
    <lineage>
        <taxon>Eukaryota</taxon>
        <taxon>Fungi</taxon>
        <taxon>Dikarya</taxon>
        <taxon>Ascomycota</taxon>
        <taxon>Pezizomycotina</taxon>
        <taxon>Eurotiomycetes</taxon>
        <taxon>Eurotiomycetidae</taxon>
        <taxon>Onygenales</taxon>
        <taxon>Onygenaceae</taxon>
        <taxon>Coccidioides</taxon>
    </lineage>
</organism>
<dbReference type="STRING" id="454286.A0A0J8RCK1"/>
<dbReference type="AlphaFoldDB" id="A0A0J8RCK1"/>